<evidence type="ECO:0000259" key="9">
    <source>
        <dbReference type="PROSITE" id="PS50850"/>
    </source>
</evidence>
<keyword evidence="3" id="KW-0813">Transport</keyword>
<keyword evidence="4" id="KW-1003">Cell membrane</keyword>
<feature type="transmembrane region" description="Helical" evidence="8">
    <location>
        <begin position="228"/>
        <end position="251"/>
    </location>
</feature>
<dbReference type="InterPro" id="IPR036259">
    <property type="entry name" value="MFS_trans_sf"/>
</dbReference>
<dbReference type="PANTHER" id="PTHR43271">
    <property type="entry name" value="BLL2771 PROTEIN"/>
    <property type="match status" value="1"/>
</dbReference>
<evidence type="ECO:0000256" key="6">
    <source>
        <dbReference type="ARBA" id="ARBA00022989"/>
    </source>
</evidence>
<dbReference type="EMBL" id="FN806773">
    <property type="protein sequence ID" value="CBL57189.1"/>
    <property type="molecule type" value="Genomic_DNA"/>
</dbReference>
<dbReference type="AlphaFoldDB" id="D7GF78"/>
<dbReference type="HOGENOM" id="CLU_001265_19_3_11"/>
<comment type="subcellular location">
    <subcellularLocation>
        <location evidence="1">Cell membrane</location>
        <topology evidence="1">Multi-pass membrane protein</topology>
    </subcellularLocation>
</comment>
<feature type="domain" description="Major facilitator superfamily (MFS) profile" evidence="9">
    <location>
        <begin position="30"/>
        <end position="406"/>
    </location>
</feature>
<dbReference type="RefSeq" id="WP_013161546.1">
    <property type="nucleotide sequence ID" value="NC_014215.1"/>
</dbReference>
<name>D7GF78_PROFC</name>
<dbReference type="Proteomes" id="UP000000936">
    <property type="component" value="Chromosome"/>
</dbReference>
<evidence type="ECO:0000256" key="5">
    <source>
        <dbReference type="ARBA" id="ARBA00022692"/>
    </source>
</evidence>
<gene>
    <name evidence="10" type="ordered locus">PFREUD_16780</name>
</gene>
<dbReference type="InterPro" id="IPR011701">
    <property type="entry name" value="MFS"/>
</dbReference>
<evidence type="ECO:0000256" key="7">
    <source>
        <dbReference type="ARBA" id="ARBA00023136"/>
    </source>
</evidence>
<evidence type="ECO:0000256" key="8">
    <source>
        <dbReference type="SAM" id="Phobius"/>
    </source>
</evidence>
<reference evidence="10 11" key="1">
    <citation type="journal article" date="2010" name="PLoS ONE">
        <title>The complete genome of Propionibacterium freudenreichii CIRM-BIA1, a hardy actinobacterium with food and probiotic applications.</title>
        <authorList>
            <person name="Falentin H."/>
            <person name="Deutsch S.M."/>
            <person name="Jan G."/>
            <person name="Loux V."/>
            <person name="Thierry A."/>
            <person name="Parayre S."/>
            <person name="Maillard M.B."/>
            <person name="Dherbecourt J."/>
            <person name="Cousin F.J."/>
            <person name="Jardin J."/>
            <person name="Siguier P."/>
            <person name="Couloux A."/>
            <person name="Barbe V."/>
            <person name="Vacherie B."/>
            <person name="Wincker P."/>
            <person name="Gibrat J.F."/>
            <person name="Gaillardin C."/>
            <person name="Lortal S."/>
        </authorList>
    </citation>
    <scope>NUCLEOTIDE SEQUENCE [LARGE SCALE GENOMIC DNA]</scope>
    <source>
        <strain evidence="11">ATCC 9614 / DSM 4902 / CIP 103027 / NCIMB 8099 / CIRM-BIA1</strain>
    </source>
</reference>
<dbReference type="eggNOG" id="COG2814">
    <property type="taxonomic scope" value="Bacteria"/>
</dbReference>
<dbReference type="CDD" id="cd17324">
    <property type="entry name" value="MFS_NepI_like"/>
    <property type="match status" value="1"/>
</dbReference>
<keyword evidence="7 8" id="KW-0472">Membrane</keyword>
<evidence type="ECO:0000256" key="1">
    <source>
        <dbReference type="ARBA" id="ARBA00004651"/>
    </source>
</evidence>
<dbReference type="GO" id="GO:0005886">
    <property type="term" value="C:plasma membrane"/>
    <property type="evidence" value="ECO:0007669"/>
    <property type="project" value="UniProtKB-SubCell"/>
</dbReference>
<dbReference type="SUPFAM" id="SSF103473">
    <property type="entry name" value="MFS general substrate transporter"/>
    <property type="match status" value="1"/>
</dbReference>
<dbReference type="GO" id="GO:0022857">
    <property type="term" value="F:transmembrane transporter activity"/>
    <property type="evidence" value="ECO:0007669"/>
    <property type="project" value="InterPro"/>
</dbReference>
<sequence>MSVRTRTRQAATADSAQAGYAPGSREYRRVVVALTCAGLATFAQLYSPQGILPLISARLHVTAAHSALLISAATIGLAAGALPWAWLGDRIGRLTAMKSAMAAATLCGALGLLMPGFGAVLALRVAEGFALGGVPVLAIAYLGDQVSPAFTARAAAVYVSGTSIGGLAGRLVAAPIAEWFGWRIGMASVLGFAAVATAVFMVIAPAVRTPGRPEGKGHGTRRAALRALLEPGLLALYAVGFLLMGGFVAVYNYLAFRLRAAPFGLPTTVTSLLFLAYLAGTVSSQRAGRLAGRRGRLGVLLGAIAVFILGVGLTLVPALPVIVVGLVVLTAGFFAAHAIASGWAGVRAPAGGAQAPALYNVAYYAGSSVMGWFGGIVFVGMGWVGLVGLVAVLAAAAAGLAVSTLRGAETVG</sequence>
<evidence type="ECO:0000313" key="11">
    <source>
        <dbReference type="Proteomes" id="UP000000936"/>
    </source>
</evidence>
<proteinExistence type="inferred from homology"/>
<dbReference type="PROSITE" id="PS50850">
    <property type="entry name" value="MFS"/>
    <property type="match status" value="1"/>
</dbReference>
<evidence type="ECO:0000256" key="2">
    <source>
        <dbReference type="ARBA" id="ARBA00008335"/>
    </source>
</evidence>
<feature type="transmembrane region" description="Helical" evidence="8">
    <location>
        <begin position="322"/>
        <end position="346"/>
    </location>
</feature>
<keyword evidence="5 8" id="KW-0812">Transmembrane</keyword>
<organism evidence="10 11">
    <name type="scientific">Propionibacterium freudenreichii subsp. shermanii (strain ATCC 9614 / DSM 4902 / CIP 103027 / NCIMB 8099 / CIRM-BIA1)</name>
    <dbReference type="NCBI Taxonomy" id="754252"/>
    <lineage>
        <taxon>Bacteria</taxon>
        <taxon>Bacillati</taxon>
        <taxon>Actinomycetota</taxon>
        <taxon>Actinomycetes</taxon>
        <taxon>Propionibacteriales</taxon>
        <taxon>Propionibacteriaceae</taxon>
        <taxon>Propionibacterium</taxon>
    </lineage>
</organism>
<feature type="transmembrane region" description="Helical" evidence="8">
    <location>
        <begin position="99"/>
        <end position="119"/>
    </location>
</feature>
<dbReference type="Pfam" id="PF07690">
    <property type="entry name" value="MFS_1"/>
    <property type="match status" value="1"/>
</dbReference>
<protein>
    <submittedName>
        <fullName evidence="10">Major facilitator family protein transporter</fullName>
    </submittedName>
</protein>
<feature type="transmembrane region" description="Helical" evidence="8">
    <location>
        <begin position="358"/>
        <end position="377"/>
    </location>
</feature>
<dbReference type="KEGG" id="pfr:PFREUD_16780"/>
<feature type="transmembrane region" description="Helical" evidence="8">
    <location>
        <begin position="263"/>
        <end position="283"/>
    </location>
</feature>
<feature type="transmembrane region" description="Helical" evidence="8">
    <location>
        <begin position="155"/>
        <end position="176"/>
    </location>
</feature>
<dbReference type="Gene3D" id="1.20.1250.20">
    <property type="entry name" value="MFS general substrate transporter like domains"/>
    <property type="match status" value="1"/>
</dbReference>
<accession>D7GF78</accession>
<evidence type="ECO:0000313" key="10">
    <source>
        <dbReference type="EMBL" id="CBL57189.1"/>
    </source>
</evidence>
<feature type="transmembrane region" description="Helical" evidence="8">
    <location>
        <begin position="182"/>
        <end position="207"/>
    </location>
</feature>
<feature type="transmembrane region" description="Helical" evidence="8">
    <location>
        <begin position="383"/>
        <end position="405"/>
    </location>
</feature>
<keyword evidence="6 8" id="KW-1133">Transmembrane helix</keyword>
<evidence type="ECO:0000256" key="3">
    <source>
        <dbReference type="ARBA" id="ARBA00022448"/>
    </source>
</evidence>
<feature type="transmembrane region" description="Helical" evidence="8">
    <location>
        <begin position="30"/>
        <end position="47"/>
    </location>
</feature>
<dbReference type="InterPro" id="IPR020846">
    <property type="entry name" value="MFS_dom"/>
</dbReference>
<evidence type="ECO:0000256" key="4">
    <source>
        <dbReference type="ARBA" id="ARBA00022475"/>
    </source>
</evidence>
<feature type="transmembrane region" description="Helical" evidence="8">
    <location>
        <begin position="67"/>
        <end position="87"/>
    </location>
</feature>
<dbReference type="STRING" id="754252.PFREUD_16780"/>
<dbReference type="PANTHER" id="PTHR43271:SF1">
    <property type="entry name" value="INNER MEMBRANE TRANSPORT PROTEIN YNFM"/>
    <property type="match status" value="1"/>
</dbReference>
<comment type="similarity">
    <text evidence="2">Belongs to the major facilitator superfamily.</text>
</comment>
<feature type="transmembrane region" description="Helical" evidence="8">
    <location>
        <begin position="295"/>
        <end position="316"/>
    </location>
</feature>
<keyword evidence="11" id="KW-1185">Reference proteome</keyword>
<feature type="transmembrane region" description="Helical" evidence="8">
    <location>
        <begin position="125"/>
        <end position="143"/>
    </location>
</feature>